<protein>
    <submittedName>
        <fullName evidence="7">Two-component system sensor histidine kinase DesK</fullName>
    </submittedName>
</protein>
<dbReference type="GO" id="GO:0000155">
    <property type="term" value="F:phosphorelay sensor kinase activity"/>
    <property type="evidence" value="ECO:0007669"/>
    <property type="project" value="InterPro"/>
</dbReference>
<dbReference type="InterPro" id="IPR036890">
    <property type="entry name" value="HATPase_C_sf"/>
</dbReference>
<dbReference type="AlphaFoldDB" id="A0A4R1LAI5"/>
<feature type="transmembrane region" description="Helical" evidence="4">
    <location>
        <begin position="110"/>
        <end position="128"/>
    </location>
</feature>
<keyword evidence="4" id="KW-0472">Membrane</keyword>
<evidence type="ECO:0000313" key="8">
    <source>
        <dbReference type="Proteomes" id="UP000295210"/>
    </source>
</evidence>
<feature type="domain" description="Histidine kinase/HSP90-like ATPase" evidence="5">
    <location>
        <begin position="277"/>
        <end position="358"/>
    </location>
</feature>
<keyword evidence="3" id="KW-0902">Two-component regulatory system</keyword>
<feature type="domain" description="Signal transduction histidine kinase subgroup 3 dimerisation and phosphoacceptor" evidence="6">
    <location>
        <begin position="175"/>
        <end position="241"/>
    </location>
</feature>
<evidence type="ECO:0000256" key="1">
    <source>
        <dbReference type="ARBA" id="ARBA00022679"/>
    </source>
</evidence>
<dbReference type="Gene3D" id="3.30.565.10">
    <property type="entry name" value="Histidine kinase-like ATPase, C-terminal domain"/>
    <property type="match status" value="1"/>
</dbReference>
<dbReference type="PANTHER" id="PTHR24421">
    <property type="entry name" value="NITRATE/NITRITE SENSOR PROTEIN NARX-RELATED"/>
    <property type="match status" value="1"/>
</dbReference>
<feature type="transmembrane region" description="Helical" evidence="4">
    <location>
        <begin position="70"/>
        <end position="98"/>
    </location>
</feature>
<keyword evidence="4" id="KW-0812">Transmembrane</keyword>
<keyword evidence="1" id="KW-0808">Transferase</keyword>
<feature type="transmembrane region" description="Helical" evidence="4">
    <location>
        <begin position="41"/>
        <end position="58"/>
    </location>
</feature>
<reference evidence="7 8" key="1">
    <citation type="submission" date="2019-03" db="EMBL/GenBank/DDBJ databases">
        <title>Genomic Encyclopedia of Type Strains, Phase IV (KMG-IV): sequencing the most valuable type-strain genomes for metagenomic binning, comparative biology and taxonomic classification.</title>
        <authorList>
            <person name="Goeker M."/>
        </authorList>
    </citation>
    <scope>NUCLEOTIDE SEQUENCE [LARGE SCALE GENOMIC DNA]</scope>
    <source>
        <strain evidence="7 8">DSM 103428</strain>
    </source>
</reference>
<feature type="transmembrane region" description="Helical" evidence="4">
    <location>
        <begin position="15"/>
        <end position="34"/>
    </location>
</feature>
<dbReference type="PANTHER" id="PTHR24421:SF63">
    <property type="entry name" value="SENSOR HISTIDINE KINASE DESK"/>
    <property type="match status" value="1"/>
</dbReference>
<proteinExistence type="predicted"/>
<dbReference type="GO" id="GO:0046983">
    <property type="term" value="F:protein dimerization activity"/>
    <property type="evidence" value="ECO:0007669"/>
    <property type="project" value="InterPro"/>
</dbReference>
<evidence type="ECO:0000256" key="4">
    <source>
        <dbReference type="SAM" id="Phobius"/>
    </source>
</evidence>
<evidence type="ECO:0000256" key="3">
    <source>
        <dbReference type="ARBA" id="ARBA00023012"/>
    </source>
</evidence>
<dbReference type="Pfam" id="PF07730">
    <property type="entry name" value="HisKA_3"/>
    <property type="match status" value="1"/>
</dbReference>
<keyword evidence="2 7" id="KW-0418">Kinase</keyword>
<organism evidence="7 8">
    <name type="scientific">Acidipila rosea</name>
    <dbReference type="NCBI Taxonomy" id="768535"/>
    <lineage>
        <taxon>Bacteria</taxon>
        <taxon>Pseudomonadati</taxon>
        <taxon>Acidobacteriota</taxon>
        <taxon>Terriglobia</taxon>
        <taxon>Terriglobales</taxon>
        <taxon>Acidobacteriaceae</taxon>
        <taxon>Acidipila</taxon>
    </lineage>
</organism>
<feature type="transmembrane region" description="Helical" evidence="4">
    <location>
        <begin position="134"/>
        <end position="151"/>
    </location>
</feature>
<dbReference type="CDD" id="cd16917">
    <property type="entry name" value="HATPase_UhpB-NarQ-NarX-like"/>
    <property type="match status" value="1"/>
</dbReference>
<name>A0A4R1LAI5_9BACT</name>
<evidence type="ECO:0000313" key="7">
    <source>
        <dbReference type="EMBL" id="TCK74330.1"/>
    </source>
</evidence>
<dbReference type="GO" id="GO:0016020">
    <property type="term" value="C:membrane"/>
    <property type="evidence" value="ECO:0007669"/>
    <property type="project" value="InterPro"/>
</dbReference>
<dbReference type="EMBL" id="SMGK01000002">
    <property type="protein sequence ID" value="TCK74330.1"/>
    <property type="molecule type" value="Genomic_DNA"/>
</dbReference>
<gene>
    <name evidence="7" type="ORF">C7378_1952</name>
</gene>
<dbReference type="Pfam" id="PF02518">
    <property type="entry name" value="HATPase_c"/>
    <property type="match status" value="1"/>
</dbReference>
<dbReference type="InterPro" id="IPR050482">
    <property type="entry name" value="Sensor_HK_TwoCompSys"/>
</dbReference>
<keyword evidence="4" id="KW-1133">Transmembrane helix</keyword>
<accession>A0A4R1LAI5</accession>
<dbReference type="InterPro" id="IPR011712">
    <property type="entry name" value="Sig_transdc_His_kin_sub3_dim/P"/>
</dbReference>
<dbReference type="Gene3D" id="1.20.5.1930">
    <property type="match status" value="1"/>
</dbReference>
<dbReference type="InterPro" id="IPR003594">
    <property type="entry name" value="HATPase_dom"/>
</dbReference>
<dbReference type="SUPFAM" id="SSF55874">
    <property type="entry name" value="ATPase domain of HSP90 chaperone/DNA topoisomerase II/histidine kinase"/>
    <property type="match status" value="1"/>
</dbReference>
<keyword evidence="8" id="KW-1185">Reference proteome</keyword>
<evidence type="ECO:0000259" key="5">
    <source>
        <dbReference type="Pfam" id="PF02518"/>
    </source>
</evidence>
<dbReference type="Proteomes" id="UP000295210">
    <property type="component" value="Unassembled WGS sequence"/>
</dbReference>
<evidence type="ECO:0000256" key="2">
    <source>
        <dbReference type="ARBA" id="ARBA00022777"/>
    </source>
</evidence>
<dbReference type="RefSeq" id="WP_165876727.1">
    <property type="nucleotide sequence ID" value="NZ_SMGK01000002.1"/>
</dbReference>
<sequence>MTRIRPDHRTTPAEFFLRHVWLVYTIFFFIQPAVSHQTRQWIMLGVVFPLFFALYWGAGYTRGRLQKTLLAAMFLLGVAYTPMNEGASAIYVFSAAFVPYAFQSPRFVKVSLVFAALVLLAETLLFHLSFWATGFSILFIPVVGLINYASVQKRGAEAKLRMAHEEIEHLAKLAERERIARDMHDVLGHALSVVVLKSELAGRLVTQDPVRARREMTDVEDTARKALAEVREAIRGYRSEGLAAELERAQRTLDAAGVTLHCPAKPPSLAPAEETVVSLIVREAVTNIVRHAEASQCEMNFSNGNGRLLFTVRDDGRGCIRDEGNGLRGMRERVEALGGRFSIEAANGTELLIEIPVRA</sequence>
<comment type="caution">
    <text evidence="7">The sequence shown here is derived from an EMBL/GenBank/DDBJ whole genome shotgun (WGS) entry which is preliminary data.</text>
</comment>
<evidence type="ECO:0000259" key="6">
    <source>
        <dbReference type="Pfam" id="PF07730"/>
    </source>
</evidence>